<organism evidence="18 19">
    <name type="scientific">Sphaeramia orbicularis</name>
    <name type="common">orbiculate cardinalfish</name>
    <dbReference type="NCBI Taxonomy" id="375764"/>
    <lineage>
        <taxon>Eukaryota</taxon>
        <taxon>Metazoa</taxon>
        <taxon>Chordata</taxon>
        <taxon>Craniata</taxon>
        <taxon>Vertebrata</taxon>
        <taxon>Euteleostomi</taxon>
        <taxon>Actinopterygii</taxon>
        <taxon>Neopterygii</taxon>
        <taxon>Teleostei</taxon>
        <taxon>Neoteleostei</taxon>
        <taxon>Acanthomorphata</taxon>
        <taxon>Gobiaria</taxon>
        <taxon>Kurtiformes</taxon>
        <taxon>Apogonoidei</taxon>
        <taxon>Apogonidae</taxon>
        <taxon>Apogoninae</taxon>
        <taxon>Sphaeramia</taxon>
    </lineage>
</organism>
<dbReference type="FunFam" id="1.10.287.70:FF:000016">
    <property type="entry name" value="Putative potassium voltage-gated channel subfamily KQT member 2"/>
    <property type="match status" value="1"/>
</dbReference>
<feature type="compositionally biased region" description="Low complexity" evidence="14">
    <location>
        <begin position="741"/>
        <end position="754"/>
    </location>
</feature>
<reference evidence="18" key="3">
    <citation type="submission" date="2025-09" db="UniProtKB">
        <authorList>
            <consortium name="Ensembl"/>
        </authorList>
    </citation>
    <scope>IDENTIFICATION</scope>
</reference>
<dbReference type="Gene3D" id="1.20.120.350">
    <property type="entry name" value="Voltage-gated potassium channels. Chain C"/>
    <property type="match status" value="1"/>
</dbReference>
<evidence type="ECO:0000256" key="10">
    <source>
        <dbReference type="ARBA" id="ARBA00023065"/>
    </source>
</evidence>
<dbReference type="AlphaFoldDB" id="A0A673C5A9"/>
<dbReference type="PANTHER" id="PTHR47735">
    <property type="entry name" value="POTASSIUM VOLTAGE-GATED CHANNEL SUBFAMILY KQT MEMBER 4"/>
    <property type="match status" value="1"/>
</dbReference>
<dbReference type="Pfam" id="PF03520">
    <property type="entry name" value="KCNQ_channel"/>
    <property type="match status" value="1"/>
</dbReference>
<evidence type="ECO:0000256" key="14">
    <source>
        <dbReference type="SAM" id="MobiDB-lite"/>
    </source>
</evidence>
<feature type="transmembrane region" description="Helical" evidence="15">
    <location>
        <begin position="136"/>
        <end position="161"/>
    </location>
</feature>
<evidence type="ECO:0000256" key="7">
    <source>
        <dbReference type="ARBA" id="ARBA00022882"/>
    </source>
</evidence>
<dbReference type="PANTHER" id="PTHR47735:SF8">
    <property type="entry name" value="POTASSIUM VOLTAGE-GATED CHANNEL SUBFAMILY KQT MEMBER 5"/>
    <property type="match status" value="1"/>
</dbReference>
<evidence type="ECO:0000259" key="16">
    <source>
        <dbReference type="Pfam" id="PF00520"/>
    </source>
</evidence>
<keyword evidence="12" id="KW-0407">Ion channel</keyword>
<evidence type="ECO:0000256" key="8">
    <source>
        <dbReference type="ARBA" id="ARBA00022958"/>
    </source>
</evidence>
<keyword evidence="6" id="KW-0631">Potassium channel</keyword>
<comment type="subcellular location">
    <subcellularLocation>
        <location evidence="1">Cell membrane</location>
        <topology evidence="1">Multi-pass membrane protein</topology>
    </subcellularLocation>
</comment>
<keyword evidence="7" id="KW-0851">Voltage-gated channel</keyword>
<reference evidence="18" key="2">
    <citation type="submission" date="2025-08" db="UniProtKB">
        <authorList>
            <consortium name="Ensembl"/>
        </authorList>
    </citation>
    <scope>IDENTIFICATION</scope>
</reference>
<evidence type="ECO:0000259" key="17">
    <source>
        <dbReference type="Pfam" id="PF03520"/>
    </source>
</evidence>
<feature type="transmembrane region" description="Helical" evidence="15">
    <location>
        <begin position="250"/>
        <end position="269"/>
    </location>
</feature>
<dbReference type="InterPro" id="IPR003937">
    <property type="entry name" value="K_chnl_volt-dep_KCNQ"/>
</dbReference>
<keyword evidence="4" id="KW-0633">Potassium transport</keyword>
<feature type="region of interest" description="Disordered" evidence="14">
    <location>
        <begin position="514"/>
        <end position="603"/>
    </location>
</feature>
<feature type="region of interest" description="Disordered" evidence="14">
    <location>
        <begin position="664"/>
        <end position="696"/>
    </location>
</feature>
<evidence type="ECO:0000256" key="6">
    <source>
        <dbReference type="ARBA" id="ARBA00022826"/>
    </source>
</evidence>
<protein>
    <submittedName>
        <fullName evidence="18">Potassium voltage-gated channel, KQT-like subfamily, member 5a</fullName>
    </submittedName>
</protein>
<keyword evidence="10" id="KW-0406">Ion transport</keyword>
<evidence type="ECO:0000256" key="5">
    <source>
        <dbReference type="ARBA" id="ARBA00022692"/>
    </source>
</evidence>
<dbReference type="InterPro" id="IPR005821">
    <property type="entry name" value="Ion_trans_dom"/>
</dbReference>
<dbReference type="PRINTS" id="PR00169">
    <property type="entry name" value="KCHANNEL"/>
</dbReference>
<sequence length="827" mass="91367">MPRSSAGDENSGTGLWLKTSAGRRAQDYTLKDVESGRKTMNNTVRVGDGLPSSAAAGALGAERKQGARLSLLGKPLTYSAQSGRRNARYRRLQNYLYNVLERPREWAFVYHAFVFILVFGCLVLSVFSTIPAHQEFSSHCLLILEFVMIVVFGLEYIIRIWSAGCCCRYRGWQGRLRFARKPFCVIDIIVLIASVAVVSAGSQGNIFATSALRSLRFLQILRMVRMDRRGGTWKLLGSVVYAHSKELVTAWYIGFLVLIFSSFMVYLVEKELNKEFATYADALWWGTITLTTIGYGDKTPQTWTGRLLSAGFALLGISFFALPAVSLTHTHTHTHYNTICVWRSYAADENSVSIATWKPHLKALHTCSPAKKEQGETTYRIMKFHVAKKKFKETLRPYDVKDVIEQYSAGHLDMLCRIKSLQTRVDQILGKGQIPPDKKMREKLHQDGDSMEGMSMLGRVCKVERQVTSIESKLDSLLEVYRQVLQKGPSALTLSSLPLFELNNHQHHNSDYRTSLIGRDLPSPQGGDPVGVGGDSNNGIRRPLGANPRGLRLILAPADDDGPPDSAPPSYPPSTASLSPSPLLPPESPYPTLVGPNGTSKRAHFNDLPPPPPSTGAFTLQLPPMLHPSHLRCPSDPVPDDMEDEMPIEEGGLGPSVVVRSSLDVDQEEDNEAGPTQERVQLRDNPAGSKGEGVWRRHMSLEVNPLLLLSSSPEGRSSDWGGRKSLSVHNLSQPLTQRDPGLSSMLNNSSSSNGSEHDNPHGDLSTWDETELFIGECKLQPPEEHFTFLSQGPDNSPTDLLQNVEEAAAHNMGNPDFLSQSPHIQLA</sequence>
<dbReference type="InterPro" id="IPR027359">
    <property type="entry name" value="Volt_channel_dom_sf"/>
</dbReference>
<evidence type="ECO:0000256" key="15">
    <source>
        <dbReference type="SAM" id="Phobius"/>
    </source>
</evidence>
<evidence type="ECO:0000256" key="1">
    <source>
        <dbReference type="ARBA" id="ARBA00004651"/>
    </source>
</evidence>
<feature type="transmembrane region" description="Helical" evidence="15">
    <location>
        <begin position="182"/>
        <end position="202"/>
    </location>
</feature>
<feature type="domain" description="Ion transport" evidence="16">
    <location>
        <begin position="108"/>
        <end position="324"/>
    </location>
</feature>
<keyword evidence="19" id="KW-1185">Reference proteome</keyword>
<dbReference type="PRINTS" id="PR01459">
    <property type="entry name" value="KCNQCHANNEL"/>
</dbReference>
<dbReference type="FunFam" id="1.20.120.350:FF:000017">
    <property type="entry name" value="potassium voltage-gated channel subfamily KQT member 1"/>
    <property type="match status" value="1"/>
</dbReference>
<proteinExistence type="predicted"/>
<evidence type="ECO:0000256" key="4">
    <source>
        <dbReference type="ARBA" id="ARBA00022538"/>
    </source>
</evidence>
<keyword evidence="5 15" id="KW-0812">Transmembrane</keyword>
<dbReference type="Gene3D" id="6.10.140.1910">
    <property type="match status" value="1"/>
</dbReference>
<comment type="catalytic activity">
    <reaction evidence="13">
        <text>K(+)(in) = K(+)(out)</text>
        <dbReference type="Rhea" id="RHEA:29463"/>
        <dbReference type="ChEBI" id="CHEBI:29103"/>
    </reaction>
</comment>
<keyword evidence="3" id="KW-1003">Cell membrane</keyword>
<evidence type="ECO:0000256" key="12">
    <source>
        <dbReference type="ARBA" id="ARBA00023303"/>
    </source>
</evidence>
<keyword evidence="2" id="KW-0813">Transport</keyword>
<dbReference type="GO" id="GO:0005249">
    <property type="term" value="F:voltage-gated potassium channel activity"/>
    <property type="evidence" value="ECO:0007669"/>
    <property type="project" value="InterPro"/>
</dbReference>
<evidence type="ECO:0000256" key="3">
    <source>
        <dbReference type="ARBA" id="ARBA00022475"/>
    </source>
</evidence>
<feature type="transmembrane region" description="Helical" evidence="15">
    <location>
        <begin position="108"/>
        <end position="130"/>
    </location>
</feature>
<name>A0A673C5A9_9TELE</name>
<feature type="transmembrane region" description="Helical" evidence="15">
    <location>
        <begin position="307"/>
        <end position="327"/>
    </location>
</feature>
<reference evidence="18" key="1">
    <citation type="submission" date="2019-06" db="EMBL/GenBank/DDBJ databases">
        <authorList>
            <consortium name="Wellcome Sanger Institute Data Sharing"/>
        </authorList>
    </citation>
    <scope>NUCLEOTIDE SEQUENCE [LARGE SCALE GENOMIC DNA]</scope>
</reference>
<dbReference type="InterPro" id="IPR013821">
    <property type="entry name" value="K_chnl_volt-dep_KCNQ_C"/>
</dbReference>
<keyword evidence="11 15" id="KW-0472">Membrane</keyword>
<feature type="domain" description="Potassium channel voltage dependent KCNQ C-terminal" evidence="17">
    <location>
        <begin position="379"/>
        <end position="488"/>
    </location>
</feature>
<dbReference type="Ensembl" id="ENSSORT00005050358.1">
    <property type="protein sequence ID" value="ENSSORP00005049160.1"/>
    <property type="gene ID" value="ENSSORG00005022300.1"/>
</dbReference>
<dbReference type="SUPFAM" id="SSF81324">
    <property type="entry name" value="Voltage-gated potassium channels"/>
    <property type="match status" value="1"/>
</dbReference>
<dbReference type="Proteomes" id="UP000472271">
    <property type="component" value="Chromosome 15"/>
</dbReference>
<evidence type="ECO:0000256" key="11">
    <source>
        <dbReference type="ARBA" id="ARBA00023136"/>
    </source>
</evidence>
<accession>A0A673C5A9</accession>
<evidence type="ECO:0000256" key="13">
    <source>
        <dbReference type="ARBA" id="ARBA00034430"/>
    </source>
</evidence>
<dbReference type="Gene3D" id="1.10.287.70">
    <property type="match status" value="1"/>
</dbReference>
<keyword evidence="9 15" id="KW-1133">Transmembrane helix</keyword>
<feature type="region of interest" description="Disordered" evidence="14">
    <location>
        <begin position="732"/>
        <end position="766"/>
    </location>
</feature>
<dbReference type="Pfam" id="PF00520">
    <property type="entry name" value="Ion_trans"/>
    <property type="match status" value="1"/>
</dbReference>
<evidence type="ECO:0000256" key="9">
    <source>
        <dbReference type="ARBA" id="ARBA00022989"/>
    </source>
</evidence>
<evidence type="ECO:0000313" key="18">
    <source>
        <dbReference type="Ensembl" id="ENSSORP00005049160.1"/>
    </source>
</evidence>
<evidence type="ECO:0000313" key="19">
    <source>
        <dbReference type="Proteomes" id="UP000472271"/>
    </source>
</evidence>
<keyword evidence="8" id="KW-0630">Potassium</keyword>
<dbReference type="GO" id="GO:0008076">
    <property type="term" value="C:voltage-gated potassium channel complex"/>
    <property type="evidence" value="ECO:0007669"/>
    <property type="project" value="TreeGrafter"/>
</dbReference>
<gene>
    <name evidence="18" type="primary">kcnq5a</name>
</gene>
<evidence type="ECO:0000256" key="2">
    <source>
        <dbReference type="ARBA" id="ARBA00022448"/>
    </source>
</evidence>